<comment type="caution">
    <text evidence="2">The sequence shown here is derived from an EMBL/GenBank/DDBJ whole genome shotgun (WGS) entry which is preliminary data.</text>
</comment>
<dbReference type="EMBL" id="VSSQ01014682">
    <property type="protein sequence ID" value="MPM54171.1"/>
    <property type="molecule type" value="Genomic_DNA"/>
</dbReference>
<proteinExistence type="predicted"/>
<protein>
    <recommendedName>
        <fullName evidence="1">Spore protein YkvP/CgeB glycosyl transferase-like domain-containing protein</fullName>
    </recommendedName>
</protein>
<dbReference type="AlphaFoldDB" id="A0A645APD5"/>
<reference evidence="2" key="1">
    <citation type="submission" date="2019-08" db="EMBL/GenBank/DDBJ databases">
        <authorList>
            <person name="Kucharzyk K."/>
            <person name="Murdoch R.W."/>
            <person name="Higgins S."/>
            <person name="Loffler F."/>
        </authorList>
    </citation>
    <scope>NUCLEOTIDE SEQUENCE</scope>
</reference>
<sequence>MKKILYLYFGSASPVTKFEKNVIDQINNEYTNYSIEFWDWTSEIGLKFNPSLKWTYRHLNFMADFHKKVIDKSKDFDYVFIAQTGGVIPEVMDKITSRIIYNTADDPESSNTCSFPFLEHADFIVHAGVSYDKNRKIGQVFKELGAKNTYFMPIGFYEEMYPAISNFDQQFKNRIIPLVFVGAPKIGKLEHIIRYFKNNVHIYCRKNSAKLSKIYYYIATNKKINEYEGKLTDLYGIAQVGINVHYSFGPSNVRSYQLCANGVAQVIDCEEGINDIYEPEKEVLSYKKQSEAIIQIERLLLDDDLRYFISLNGYNKARNTYSRKQLLVNMFDNLISKLLVMR</sequence>
<evidence type="ECO:0000259" key="1">
    <source>
        <dbReference type="Pfam" id="PF13524"/>
    </source>
</evidence>
<gene>
    <name evidence="2" type="ORF">SDC9_100944</name>
</gene>
<feature type="domain" description="Spore protein YkvP/CgeB glycosyl transferase-like" evidence="1">
    <location>
        <begin position="230"/>
        <end position="324"/>
    </location>
</feature>
<name>A0A645APD5_9ZZZZ</name>
<accession>A0A645APD5</accession>
<organism evidence="2">
    <name type="scientific">bioreactor metagenome</name>
    <dbReference type="NCBI Taxonomy" id="1076179"/>
    <lineage>
        <taxon>unclassified sequences</taxon>
        <taxon>metagenomes</taxon>
        <taxon>ecological metagenomes</taxon>
    </lineage>
</organism>
<evidence type="ECO:0000313" key="2">
    <source>
        <dbReference type="EMBL" id="MPM54171.1"/>
    </source>
</evidence>
<dbReference type="InterPro" id="IPR055259">
    <property type="entry name" value="YkvP/CgeB_Glyco_trans-like"/>
</dbReference>
<dbReference type="Pfam" id="PF13524">
    <property type="entry name" value="Glyco_trans_1_2"/>
    <property type="match status" value="1"/>
</dbReference>